<organism evidence="1 2">
    <name type="scientific">Elliptochloris bilobata</name>
    <dbReference type="NCBI Taxonomy" id="381761"/>
    <lineage>
        <taxon>Eukaryota</taxon>
        <taxon>Viridiplantae</taxon>
        <taxon>Chlorophyta</taxon>
        <taxon>core chlorophytes</taxon>
        <taxon>Trebouxiophyceae</taxon>
        <taxon>Trebouxiophyceae incertae sedis</taxon>
        <taxon>Elliptochloris clade</taxon>
        <taxon>Elliptochloris</taxon>
    </lineage>
</organism>
<evidence type="ECO:0000313" key="2">
    <source>
        <dbReference type="Proteomes" id="UP001445335"/>
    </source>
</evidence>
<keyword evidence="2" id="KW-1185">Reference proteome</keyword>
<dbReference type="AlphaFoldDB" id="A0AAW1S034"/>
<dbReference type="Proteomes" id="UP001445335">
    <property type="component" value="Unassembled WGS sequence"/>
</dbReference>
<protein>
    <submittedName>
        <fullName evidence="1">Uncharacterized protein</fullName>
    </submittedName>
</protein>
<dbReference type="EMBL" id="JALJOU010000015">
    <property type="protein sequence ID" value="KAK9839715.1"/>
    <property type="molecule type" value="Genomic_DNA"/>
</dbReference>
<accession>A0AAW1S034</accession>
<gene>
    <name evidence="1" type="ORF">WJX81_008339</name>
</gene>
<sequence>MEVDGLRLRLALNKSVLSTAELIDSFAREPLEDDVKAKRLYKRARDEVLRGDCLHEFAVTEDGAVLAAACHGSNNELYMVSANFQKDPCEAEQRAVVRCTDAAMEAASNAELRAQA</sequence>
<reference evidence="1 2" key="1">
    <citation type="journal article" date="2024" name="Nat. Commun.">
        <title>Phylogenomics reveals the evolutionary origins of lichenization in chlorophyte algae.</title>
        <authorList>
            <person name="Puginier C."/>
            <person name="Libourel C."/>
            <person name="Otte J."/>
            <person name="Skaloud P."/>
            <person name="Haon M."/>
            <person name="Grisel S."/>
            <person name="Petersen M."/>
            <person name="Berrin J.G."/>
            <person name="Delaux P.M."/>
            <person name="Dal Grande F."/>
            <person name="Keller J."/>
        </authorList>
    </citation>
    <scope>NUCLEOTIDE SEQUENCE [LARGE SCALE GENOMIC DNA]</scope>
    <source>
        <strain evidence="1 2">SAG 245.80</strain>
    </source>
</reference>
<proteinExistence type="predicted"/>
<comment type="caution">
    <text evidence="1">The sequence shown here is derived from an EMBL/GenBank/DDBJ whole genome shotgun (WGS) entry which is preliminary data.</text>
</comment>
<name>A0AAW1S034_9CHLO</name>
<evidence type="ECO:0000313" key="1">
    <source>
        <dbReference type="EMBL" id="KAK9839715.1"/>
    </source>
</evidence>